<dbReference type="InterPro" id="IPR032710">
    <property type="entry name" value="NTF2-like_dom_sf"/>
</dbReference>
<proteinExistence type="predicted"/>
<name>A0A4P2Q0X5_SORCE</name>
<dbReference type="PANTHER" id="PTHR38436">
    <property type="entry name" value="POLYKETIDE CYCLASE SNOAL-LIKE DOMAIN"/>
    <property type="match status" value="1"/>
</dbReference>
<dbReference type="EMBL" id="CP012670">
    <property type="protein sequence ID" value="AUX22556.1"/>
    <property type="molecule type" value="Genomic_DNA"/>
</dbReference>
<evidence type="ECO:0008006" key="3">
    <source>
        <dbReference type="Google" id="ProtNLM"/>
    </source>
</evidence>
<evidence type="ECO:0000313" key="1">
    <source>
        <dbReference type="EMBL" id="AUX22556.1"/>
    </source>
</evidence>
<dbReference type="GO" id="GO:0030638">
    <property type="term" value="P:polyketide metabolic process"/>
    <property type="evidence" value="ECO:0007669"/>
    <property type="project" value="InterPro"/>
</dbReference>
<dbReference type="Proteomes" id="UP000295781">
    <property type="component" value="Chromosome"/>
</dbReference>
<organism evidence="1 2">
    <name type="scientific">Sorangium cellulosum</name>
    <name type="common">Polyangium cellulosum</name>
    <dbReference type="NCBI Taxonomy" id="56"/>
    <lineage>
        <taxon>Bacteria</taxon>
        <taxon>Pseudomonadati</taxon>
        <taxon>Myxococcota</taxon>
        <taxon>Polyangia</taxon>
        <taxon>Polyangiales</taxon>
        <taxon>Polyangiaceae</taxon>
        <taxon>Sorangium</taxon>
    </lineage>
</organism>
<dbReference type="InterPro" id="IPR009959">
    <property type="entry name" value="Cyclase_SnoaL-like"/>
</dbReference>
<dbReference type="OrthoDB" id="129343at2"/>
<dbReference type="Pfam" id="PF07366">
    <property type="entry name" value="SnoaL"/>
    <property type="match status" value="1"/>
</dbReference>
<dbReference type="RefSeq" id="WP_129347698.1">
    <property type="nucleotide sequence ID" value="NZ_CP012670.1"/>
</dbReference>
<reference evidence="1 2" key="1">
    <citation type="submission" date="2015-09" db="EMBL/GenBank/DDBJ databases">
        <title>Sorangium comparison.</title>
        <authorList>
            <person name="Zaburannyi N."/>
            <person name="Bunk B."/>
            <person name="Overmann J."/>
            <person name="Mueller R."/>
        </authorList>
    </citation>
    <scope>NUCLEOTIDE SEQUENCE [LARGE SCALE GENOMIC DNA]</scope>
    <source>
        <strain evidence="1 2">So ceGT47</strain>
    </source>
</reference>
<dbReference type="SUPFAM" id="SSF54427">
    <property type="entry name" value="NTF2-like"/>
    <property type="match status" value="1"/>
</dbReference>
<protein>
    <recommendedName>
        <fullName evidence="3">Ester cyclase</fullName>
    </recommendedName>
</protein>
<gene>
    <name evidence="1" type="ORF">SOCEGT47_030590</name>
</gene>
<accession>A0A4P2Q0X5</accession>
<evidence type="ECO:0000313" key="2">
    <source>
        <dbReference type="Proteomes" id="UP000295781"/>
    </source>
</evidence>
<dbReference type="Gene3D" id="3.10.450.50">
    <property type="match status" value="1"/>
</dbReference>
<dbReference type="PANTHER" id="PTHR38436:SF1">
    <property type="entry name" value="ESTER CYCLASE"/>
    <property type="match status" value="1"/>
</dbReference>
<dbReference type="AlphaFoldDB" id="A0A4P2Q0X5"/>
<sequence>MSIEQNKRIARANFEFYDRGDLDAQISLYDPACRVHLPGRPGPIGRDGFRAFIAGLLAAFGDNTHAIEDQIAEGDRVLTRWRWQGVHRAEFLEMAPTGRLVVLSGMNIDRIADGRIVERWGQFDMLTLLRQLDPGFRSSRPG</sequence>